<dbReference type="InterPro" id="IPR019734">
    <property type="entry name" value="TPR_rpt"/>
</dbReference>
<organism evidence="2 3">
    <name type="scientific">Acetoanaerobium pronyense</name>
    <dbReference type="NCBI Taxonomy" id="1482736"/>
    <lineage>
        <taxon>Bacteria</taxon>
        <taxon>Bacillati</taxon>
        <taxon>Bacillota</taxon>
        <taxon>Clostridia</taxon>
        <taxon>Peptostreptococcales</taxon>
        <taxon>Filifactoraceae</taxon>
        <taxon>Acetoanaerobium</taxon>
    </lineage>
</organism>
<dbReference type="EMBL" id="JAGGLI010000023">
    <property type="protein sequence ID" value="MBP2028202.1"/>
    <property type="molecule type" value="Genomic_DNA"/>
</dbReference>
<evidence type="ECO:0000256" key="1">
    <source>
        <dbReference type="PROSITE-ProRule" id="PRU00339"/>
    </source>
</evidence>
<accession>A0ABS4KK87</accession>
<sequence length="137" mass="16626">MYRAFFGKLETVHDYHKRAANYVIYFSSKRKAIKVLDEALANPSFNEIERSSIYLQKGILYYRLKNYNKSKENFEPILKYLKKEKFPYTKELSAVILTYYNLGEKEKARELYHILKGKEKYDNNFSELSYLDRYIWK</sequence>
<dbReference type="PROSITE" id="PS50005">
    <property type="entry name" value="TPR"/>
    <property type="match status" value="1"/>
</dbReference>
<gene>
    <name evidence="2" type="ORF">J2Z35_002003</name>
</gene>
<comment type="caution">
    <text evidence="2">The sequence shown here is derived from an EMBL/GenBank/DDBJ whole genome shotgun (WGS) entry which is preliminary data.</text>
</comment>
<evidence type="ECO:0000313" key="3">
    <source>
        <dbReference type="Proteomes" id="UP001314903"/>
    </source>
</evidence>
<proteinExistence type="predicted"/>
<protein>
    <submittedName>
        <fullName evidence="2">Tetratricopeptide (TPR) repeat protein</fullName>
    </submittedName>
</protein>
<dbReference type="Proteomes" id="UP001314903">
    <property type="component" value="Unassembled WGS sequence"/>
</dbReference>
<name>A0ABS4KK87_9FIRM</name>
<evidence type="ECO:0000313" key="2">
    <source>
        <dbReference type="EMBL" id="MBP2028202.1"/>
    </source>
</evidence>
<feature type="repeat" description="TPR" evidence="1">
    <location>
        <begin position="51"/>
        <end position="84"/>
    </location>
</feature>
<dbReference type="SUPFAM" id="SSF48452">
    <property type="entry name" value="TPR-like"/>
    <property type="match status" value="1"/>
</dbReference>
<dbReference type="RefSeq" id="WP_209661255.1">
    <property type="nucleotide sequence ID" value="NZ_JAGGLI010000023.1"/>
</dbReference>
<keyword evidence="3" id="KW-1185">Reference proteome</keyword>
<dbReference type="Gene3D" id="1.25.40.10">
    <property type="entry name" value="Tetratricopeptide repeat domain"/>
    <property type="match status" value="1"/>
</dbReference>
<reference evidence="2 3" key="1">
    <citation type="submission" date="2021-03" db="EMBL/GenBank/DDBJ databases">
        <title>Genomic Encyclopedia of Type Strains, Phase IV (KMG-IV): sequencing the most valuable type-strain genomes for metagenomic binning, comparative biology and taxonomic classification.</title>
        <authorList>
            <person name="Goeker M."/>
        </authorList>
    </citation>
    <scope>NUCLEOTIDE SEQUENCE [LARGE SCALE GENOMIC DNA]</scope>
    <source>
        <strain evidence="2 3">DSM 27512</strain>
    </source>
</reference>
<dbReference type="InterPro" id="IPR011990">
    <property type="entry name" value="TPR-like_helical_dom_sf"/>
</dbReference>
<keyword evidence="1" id="KW-0802">TPR repeat</keyword>